<accession>A0AAV6P391</accession>
<sequence>MDRLTRPFRYPNSVPVTRFPDCVSSVSDMPDGSDGILHAAGVMMGKDRNTDRNTRNTLVLFFFLFDGGTREEDEVKEGCGGSGGGCGGAEDFGGDCSSGRAAVDFGSPINRR</sequence>
<name>A0AAV6P391_9ROSI</name>
<dbReference type="Proteomes" id="UP000685013">
    <property type="component" value="Chromosome 2"/>
</dbReference>
<comment type="caution">
    <text evidence="1">The sequence shown here is derived from an EMBL/GenBank/DDBJ whole genome shotgun (WGS) entry which is preliminary data.</text>
</comment>
<proteinExistence type="predicted"/>
<dbReference type="AlphaFoldDB" id="A0AAV6P391"/>
<dbReference type="EMBL" id="JAGKQH010000002">
    <property type="protein sequence ID" value="KAG6605299.1"/>
    <property type="molecule type" value="Genomic_DNA"/>
</dbReference>
<keyword evidence="2" id="KW-1185">Reference proteome</keyword>
<reference evidence="1 2" key="1">
    <citation type="journal article" date="2021" name="Hortic Res">
        <title>The domestication of Cucurbita argyrosperma as revealed by the genome of its wild relative.</title>
        <authorList>
            <person name="Barrera-Redondo J."/>
            <person name="Sanchez-de la Vega G."/>
            <person name="Aguirre-Liguori J.A."/>
            <person name="Castellanos-Morales G."/>
            <person name="Gutierrez-Guerrero Y.T."/>
            <person name="Aguirre-Dugua X."/>
            <person name="Aguirre-Planter E."/>
            <person name="Tenaillon M.I."/>
            <person name="Lira-Saade R."/>
            <person name="Eguiarte L.E."/>
        </authorList>
    </citation>
    <scope>NUCLEOTIDE SEQUENCE [LARGE SCALE GENOMIC DNA]</scope>
    <source>
        <strain evidence="1">JBR-2021</strain>
    </source>
</reference>
<protein>
    <submittedName>
        <fullName evidence="1">Uncharacterized protein</fullName>
    </submittedName>
</protein>
<feature type="non-terminal residue" evidence="1">
    <location>
        <position position="1"/>
    </location>
</feature>
<organism evidence="1 2">
    <name type="scientific">Cucurbita argyrosperma subsp. sororia</name>
    <dbReference type="NCBI Taxonomy" id="37648"/>
    <lineage>
        <taxon>Eukaryota</taxon>
        <taxon>Viridiplantae</taxon>
        <taxon>Streptophyta</taxon>
        <taxon>Embryophyta</taxon>
        <taxon>Tracheophyta</taxon>
        <taxon>Spermatophyta</taxon>
        <taxon>Magnoliopsida</taxon>
        <taxon>eudicotyledons</taxon>
        <taxon>Gunneridae</taxon>
        <taxon>Pentapetalae</taxon>
        <taxon>rosids</taxon>
        <taxon>fabids</taxon>
        <taxon>Cucurbitales</taxon>
        <taxon>Cucurbitaceae</taxon>
        <taxon>Cucurbiteae</taxon>
        <taxon>Cucurbita</taxon>
    </lineage>
</organism>
<evidence type="ECO:0000313" key="2">
    <source>
        <dbReference type="Proteomes" id="UP000685013"/>
    </source>
</evidence>
<gene>
    <name evidence="1" type="ORF">SDJN03_02616</name>
</gene>
<evidence type="ECO:0000313" key="1">
    <source>
        <dbReference type="EMBL" id="KAG6605299.1"/>
    </source>
</evidence>